<dbReference type="AlphaFoldDB" id="S6BHG7"/>
<name>S6BHG7_BABBO</name>
<keyword evidence="1" id="KW-0732">Signal</keyword>
<accession>S6BHG7</accession>
<evidence type="ECO:0000313" key="2">
    <source>
        <dbReference type="EMBL" id="BAN65674.1"/>
    </source>
</evidence>
<dbReference type="VEuPathDB" id="PiroplasmaDB:BBOV_IV000760"/>
<reference evidence="2" key="1">
    <citation type="journal article" date="2014" name="BMC Genomics">
        <title>The Babesia bovis gene and promoter model: an update from full-length EST analysis.</title>
        <authorList>
            <person name="Yamagishi J."/>
            <person name="Wakaguri H."/>
            <person name="Yokoyama N."/>
            <person name="Yamashita R."/>
            <person name="Suzuki Y."/>
            <person name="Xuan X."/>
            <person name="Igarashi I."/>
        </authorList>
    </citation>
    <scope>NUCLEOTIDE SEQUENCE</scope>
    <source>
        <strain evidence="2">Texas</strain>
    </source>
</reference>
<proteinExistence type="evidence at transcript level"/>
<organism evidence="2">
    <name type="scientific">Babesia bovis</name>
    <dbReference type="NCBI Taxonomy" id="5865"/>
    <lineage>
        <taxon>Eukaryota</taxon>
        <taxon>Sar</taxon>
        <taxon>Alveolata</taxon>
        <taxon>Apicomplexa</taxon>
        <taxon>Aconoidasida</taxon>
        <taxon>Piroplasmida</taxon>
        <taxon>Babesiidae</taxon>
        <taxon>Babesia</taxon>
    </lineage>
</organism>
<dbReference type="EMBL" id="AK441880">
    <property type="protein sequence ID" value="BAN65674.1"/>
    <property type="molecule type" value="mRNA"/>
</dbReference>
<evidence type="ECO:0000256" key="1">
    <source>
        <dbReference type="SAM" id="SignalP"/>
    </source>
</evidence>
<protein>
    <submittedName>
        <fullName evidence="2">Uncharacterized protein</fullName>
    </submittedName>
</protein>
<feature type="chain" id="PRO_5004536869" evidence="1">
    <location>
        <begin position="24"/>
        <end position="191"/>
    </location>
</feature>
<feature type="signal peptide" evidence="1">
    <location>
        <begin position="1"/>
        <end position="23"/>
    </location>
</feature>
<sequence length="191" mass="20415">MNAFGKVTKLVVASLTVATYVAASNVEAPMKPVCSASVPSTTPVKEGAKTESNLKGTVVGSHGIDKLVDYDGLVDRYGKVVDRIASYVKGKNLGAPYSDMVDLLTKSEDIRLPHALAVELSTLPHGPIPSDLISRLAKFIGTDICTLLNKSGKYNDGSSCAWLSLMFWDMKCKNMKSFVSEALTSPSVLEV</sequence>
<gene>
    <name evidence="2" type="primary">BBOV_IV000760</name>
</gene>